<organism evidence="1 2">
    <name type="scientific">Panagrolaimus superbus</name>
    <dbReference type="NCBI Taxonomy" id="310955"/>
    <lineage>
        <taxon>Eukaryota</taxon>
        <taxon>Metazoa</taxon>
        <taxon>Ecdysozoa</taxon>
        <taxon>Nematoda</taxon>
        <taxon>Chromadorea</taxon>
        <taxon>Rhabditida</taxon>
        <taxon>Tylenchina</taxon>
        <taxon>Panagrolaimomorpha</taxon>
        <taxon>Panagrolaimoidea</taxon>
        <taxon>Panagrolaimidae</taxon>
        <taxon>Panagrolaimus</taxon>
    </lineage>
</organism>
<dbReference type="Proteomes" id="UP000887577">
    <property type="component" value="Unplaced"/>
</dbReference>
<evidence type="ECO:0000313" key="1">
    <source>
        <dbReference type="Proteomes" id="UP000887577"/>
    </source>
</evidence>
<dbReference type="WBParaSite" id="PSU_v2.g15683.t1">
    <property type="protein sequence ID" value="PSU_v2.g15683.t1"/>
    <property type="gene ID" value="PSU_v2.g15683"/>
</dbReference>
<keyword evidence="1" id="KW-1185">Reference proteome</keyword>
<sequence length="117" mass="13955">MENEQKAQNIIAELNLKMKAENTKQKEIEDELRAKAVIFEQKYLFSRQQYQSTKNTNNELTMLITDIRERMAIFGQKKSENIAKIKEYEKSIVLLQKAVRIHKKTVSFKLIWIKKYC</sequence>
<reference evidence="2" key="1">
    <citation type="submission" date="2022-11" db="UniProtKB">
        <authorList>
            <consortium name="WormBaseParasite"/>
        </authorList>
    </citation>
    <scope>IDENTIFICATION</scope>
</reference>
<accession>A0A914Y8T6</accession>
<dbReference type="AlphaFoldDB" id="A0A914Y8T6"/>
<protein>
    <submittedName>
        <fullName evidence="2">Uncharacterized protein</fullName>
    </submittedName>
</protein>
<evidence type="ECO:0000313" key="2">
    <source>
        <dbReference type="WBParaSite" id="PSU_v2.g15683.t1"/>
    </source>
</evidence>
<proteinExistence type="predicted"/>
<name>A0A914Y8T6_9BILA</name>